<dbReference type="GO" id="GO:0002100">
    <property type="term" value="P:tRNA wobble adenosine to inosine editing"/>
    <property type="evidence" value="ECO:0007669"/>
    <property type="project" value="UniProtKB-UniRule"/>
</dbReference>
<dbReference type="EC" id="3.5.4.33" evidence="8"/>
<comment type="catalytic activity">
    <reaction evidence="7 8">
        <text>adenosine(34) in tRNA + H2O + H(+) = inosine(34) in tRNA + NH4(+)</text>
        <dbReference type="Rhea" id="RHEA:43168"/>
        <dbReference type="Rhea" id="RHEA-COMP:10373"/>
        <dbReference type="Rhea" id="RHEA-COMP:10374"/>
        <dbReference type="ChEBI" id="CHEBI:15377"/>
        <dbReference type="ChEBI" id="CHEBI:15378"/>
        <dbReference type="ChEBI" id="CHEBI:28938"/>
        <dbReference type="ChEBI" id="CHEBI:74411"/>
        <dbReference type="ChEBI" id="CHEBI:82852"/>
        <dbReference type="EC" id="3.5.4.33"/>
    </reaction>
</comment>
<dbReference type="InterPro" id="IPR002125">
    <property type="entry name" value="CMP_dCMP_dom"/>
</dbReference>
<dbReference type="InterPro" id="IPR016193">
    <property type="entry name" value="Cytidine_deaminase-like"/>
</dbReference>
<dbReference type="PANTHER" id="PTHR11079:SF202">
    <property type="entry name" value="TRNA-SPECIFIC ADENOSINE DEAMINASE"/>
    <property type="match status" value="1"/>
</dbReference>
<feature type="binding site" evidence="8">
    <location>
        <position position="83"/>
    </location>
    <ligand>
        <name>Zn(2+)</name>
        <dbReference type="ChEBI" id="CHEBI:29105"/>
        <note>catalytic</note>
    </ligand>
</feature>
<dbReference type="OrthoDB" id="9802676at2"/>
<proteinExistence type="inferred from homology"/>
<dbReference type="PROSITE" id="PS00903">
    <property type="entry name" value="CYT_DCMP_DEAMINASES_1"/>
    <property type="match status" value="1"/>
</dbReference>
<dbReference type="Proteomes" id="UP000430345">
    <property type="component" value="Unassembled WGS sequence"/>
</dbReference>
<evidence type="ECO:0000256" key="4">
    <source>
        <dbReference type="ARBA" id="ARBA00022723"/>
    </source>
</evidence>
<dbReference type="GO" id="GO:0008270">
    <property type="term" value="F:zinc ion binding"/>
    <property type="evidence" value="ECO:0007669"/>
    <property type="project" value="UniProtKB-UniRule"/>
</dbReference>
<comment type="cofactor">
    <cofactor evidence="8">
        <name>Zn(2+)</name>
        <dbReference type="ChEBI" id="CHEBI:29105"/>
    </cofactor>
    <text evidence="8">Binds 1 zinc ion per subunit.</text>
</comment>
<dbReference type="Pfam" id="PF00383">
    <property type="entry name" value="dCMP_cyt_deam_1"/>
    <property type="match status" value="1"/>
</dbReference>
<evidence type="ECO:0000313" key="11">
    <source>
        <dbReference type="Proteomes" id="UP000430345"/>
    </source>
</evidence>
<keyword evidence="3 8" id="KW-0819">tRNA processing</keyword>
<feature type="binding site" evidence="8">
    <location>
        <position position="50"/>
    </location>
    <ligand>
        <name>Zn(2+)</name>
        <dbReference type="ChEBI" id="CHEBI:29105"/>
        <note>catalytic</note>
    </ligand>
</feature>
<organism evidence="10 11">
    <name type="scientific">Clostridium tarantellae</name>
    <dbReference type="NCBI Taxonomy" id="39493"/>
    <lineage>
        <taxon>Bacteria</taxon>
        <taxon>Bacillati</taxon>
        <taxon>Bacillota</taxon>
        <taxon>Clostridia</taxon>
        <taxon>Eubacteriales</taxon>
        <taxon>Clostridiaceae</taxon>
        <taxon>Clostridium</taxon>
    </lineage>
</organism>
<dbReference type="Gene3D" id="3.40.140.10">
    <property type="entry name" value="Cytidine Deaminase, domain 2"/>
    <property type="match status" value="1"/>
</dbReference>
<evidence type="ECO:0000256" key="2">
    <source>
        <dbReference type="ARBA" id="ARBA00011738"/>
    </source>
</evidence>
<keyword evidence="5 8" id="KW-0378">Hydrolase</keyword>
<evidence type="ECO:0000259" key="9">
    <source>
        <dbReference type="PROSITE" id="PS51747"/>
    </source>
</evidence>
<dbReference type="GO" id="GO:0052717">
    <property type="term" value="F:tRNA-specific adenosine-34 deaminase activity"/>
    <property type="evidence" value="ECO:0007669"/>
    <property type="project" value="UniProtKB-UniRule"/>
</dbReference>
<feature type="active site" description="Proton donor" evidence="8">
    <location>
        <position position="52"/>
    </location>
</feature>
<accession>A0A6I1MNU1</accession>
<feature type="domain" description="CMP/dCMP-type deaminase" evidence="9">
    <location>
        <begin position="1"/>
        <end position="110"/>
    </location>
</feature>
<protein>
    <recommendedName>
        <fullName evidence="8">tRNA-specific adenosine deaminase</fullName>
        <ecNumber evidence="8">3.5.4.33</ecNumber>
    </recommendedName>
</protein>
<reference evidence="10 11" key="1">
    <citation type="submission" date="2019-10" db="EMBL/GenBank/DDBJ databases">
        <title>The Genome Sequence of Clostridium tarantellae Isolated from Fish Brain.</title>
        <authorList>
            <person name="Bano L."/>
            <person name="Kiel M."/>
            <person name="Sales G."/>
            <person name="Doxey A.C."/>
            <person name="Mansfield M.J."/>
            <person name="Schiavone M."/>
            <person name="Rossetto O."/>
            <person name="Pirazzini M."/>
            <person name="Dobrindt U."/>
            <person name="Montecucco C."/>
        </authorList>
    </citation>
    <scope>NUCLEOTIDE SEQUENCE [LARGE SCALE GENOMIC DNA]</scope>
    <source>
        <strain evidence="10 11">DSM 3997</strain>
    </source>
</reference>
<dbReference type="RefSeq" id="WP_152887324.1">
    <property type="nucleotide sequence ID" value="NZ_WHJC01000012.1"/>
</dbReference>
<name>A0A6I1MNU1_9CLOT</name>
<evidence type="ECO:0000256" key="6">
    <source>
        <dbReference type="ARBA" id="ARBA00022833"/>
    </source>
</evidence>
<sequence>MNEFMTLAYNEAKKARDLGEVPVGAIIVKNGEVIAKAHNLVESLKDPTAHAEIIAIKIAVKVLNNWRLNGCEMYVTLEPCSMCSGAILLSRLSKLHIGTFDETTGACGSVINIIQNPNLNHFLDVKWYNYEKCGKVLTNFFKSKRG</sequence>
<evidence type="ECO:0000256" key="7">
    <source>
        <dbReference type="ARBA" id="ARBA00048045"/>
    </source>
</evidence>
<evidence type="ECO:0000256" key="3">
    <source>
        <dbReference type="ARBA" id="ARBA00022694"/>
    </source>
</evidence>
<evidence type="ECO:0000313" key="10">
    <source>
        <dbReference type="EMBL" id="MPQ42571.1"/>
    </source>
</evidence>
<dbReference type="InterPro" id="IPR028883">
    <property type="entry name" value="tRNA_aden_deaminase"/>
</dbReference>
<dbReference type="InterPro" id="IPR016192">
    <property type="entry name" value="APOBEC/CMP_deaminase_Zn-bd"/>
</dbReference>
<evidence type="ECO:0000256" key="1">
    <source>
        <dbReference type="ARBA" id="ARBA00010669"/>
    </source>
</evidence>
<dbReference type="PROSITE" id="PS51747">
    <property type="entry name" value="CYT_DCMP_DEAMINASES_2"/>
    <property type="match status" value="1"/>
</dbReference>
<comment type="caution">
    <text evidence="10">The sequence shown here is derived from an EMBL/GenBank/DDBJ whole genome shotgun (WGS) entry which is preliminary data.</text>
</comment>
<dbReference type="HAMAP" id="MF_00972">
    <property type="entry name" value="tRNA_aden_deaminase"/>
    <property type="match status" value="1"/>
</dbReference>
<dbReference type="EMBL" id="WHJC01000012">
    <property type="protein sequence ID" value="MPQ42571.1"/>
    <property type="molecule type" value="Genomic_DNA"/>
</dbReference>
<evidence type="ECO:0000256" key="5">
    <source>
        <dbReference type="ARBA" id="ARBA00022801"/>
    </source>
</evidence>
<feature type="binding site" evidence="8">
    <location>
        <position position="80"/>
    </location>
    <ligand>
        <name>Zn(2+)</name>
        <dbReference type="ChEBI" id="CHEBI:29105"/>
        <note>catalytic</note>
    </ligand>
</feature>
<dbReference type="CDD" id="cd01285">
    <property type="entry name" value="nucleoside_deaminase"/>
    <property type="match status" value="1"/>
</dbReference>
<dbReference type="AlphaFoldDB" id="A0A6I1MNU1"/>
<keyword evidence="4 8" id="KW-0479">Metal-binding</keyword>
<comment type="function">
    <text evidence="8">Catalyzes the deamination of adenosine to inosine at the wobble position 34 of tRNA(Arg2).</text>
</comment>
<comment type="subunit">
    <text evidence="2 8">Homodimer.</text>
</comment>
<dbReference type="SUPFAM" id="SSF53927">
    <property type="entry name" value="Cytidine deaminase-like"/>
    <property type="match status" value="1"/>
</dbReference>
<gene>
    <name evidence="8" type="primary">tadA</name>
    <name evidence="10" type="ORF">GBZ86_02200</name>
</gene>
<keyword evidence="6 8" id="KW-0862">Zinc</keyword>
<comment type="similarity">
    <text evidence="1">Belongs to the cytidine and deoxycytidylate deaminase family. ADAT2 subfamily.</text>
</comment>
<keyword evidence="11" id="KW-1185">Reference proteome</keyword>
<evidence type="ECO:0000256" key="8">
    <source>
        <dbReference type="HAMAP-Rule" id="MF_00972"/>
    </source>
</evidence>
<dbReference type="PANTHER" id="PTHR11079">
    <property type="entry name" value="CYTOSINE DEAMINASE FAMILY MEMBER"/>
    <property type="match status" value="1"/>
</dbReference>